<sequence>MLNADLKEFQLTSDFDELVISAVLAVPSGDINGIVQIVHGMNEHKERYYPFMDYLAEQGFITVIHDNRGHGGSIMEADDIGFMFRKGGEGFISDIAQINKRIRAAYPNTPVFMVASGLGASGAKCFIKGYDDCIDGLVLLGSLYYSPFSPVTRAINSVASKRPGSRFRSEKIFDTIDDCLGKFFEDPINSWRCSDPDVVLAFNEDQLCNFKPTLNGYQEMLWIMRNSQSGTGWQLKNPKLPIRFISGKEDMAMVSEKKFMKLISKLEKAGYDSISHRLFDNMRHDILMEKNSINVHKDIAKTLFSWLDRWNEERLEAAAEVAAEVAAVTAAEEAPAQQENEETVNE</sequence>
<gene>
    <name evidence="2" type="ORF">SAMN02910265_00522</name>
</gene>
<keyword evidence="2" id="KW-0378">Hydrolase</keyword>
<evidence type="ECO:0000259" key="1">
    <source>
        <dbReference type="Pfam" id="PF12146"/>
    </source>
</evidence>
<name>A0A1H6I566_RUMFL</name>
<protein>
    <submittedName>
        <fullName evidence="2">Lysophospholipase, alpha-beta hydrolase superfamily</fullName>
    </submittedName>
</protein>
<dbReference type="Gene3D" id="3.40.50.1820">
    <property type="entry name" value="alpha/beta hydrolase"/>
    <property type="match status" value="1"/>
</dbReference>
<evidence type="ECO:0000313" key="3">
    <source>
        <dbReference type="Proteomes" id="UP000183190"/>
    </source>
</evidence>
<organism evidence="2 3">
    <name type="scientific">Ruminococcus flavefaciens</name>
    <dbReference type="NCBI Taxonomy" id="1265"/>
    <lineage>
        <taxon>Bacteria</taxon>
        <taxon>Bacillati</taxon>
        <taxon>Bacillota</taxon>
        <taxon>Clostridia</taxon>
        <taxon>Eubacteriales</taxon>
        <taxon>Oscillospiraceae</taxon>
        <taxon>Ruminococcus</taxon>
    </lineage>
</organism>
<evidence type="ECO:0000313" key="2">
    <source>
        <dbReference type="EMBL" id="SEH41528.1"/>
    </source>
</evidence>
<dbReference type="InterPro" id="IPR051044">
    <property type="entry name" value="MAG_DAG_Lipase"/>
</dbReference>
<dbReference type="InterPro" id="IPR029058">
    <property type="entry name" value="AB_hydrolase_fold"/>
</dbReference>
<proteinExistence type="predicted"/>
<dbReference type="EMBL" id="FNWV01000001">
    <property type="protein sequence ID" value="SEH41528.1"/>
    <property type="molecule type" value="Genomic_DNA"/>
</dbReference>
<dbReference type="Proteomes" id="UP000183190">
    <property type="component" value="Unassembled WGS sequence"/>
</dbReference>
<feature type="domain" description="Serine aminopeptidase S33" evidence="1">
    <location>
        <begin position="31"/>
        <end position="291"/>
    </location>
</feature>
<dbReference type="OrthoDB" id="9806902at2"/>
<reference evidence="2 3" key="1">
    <citation type="submission" date="2016-10" db="EMBL/GenBank/DDBJ databases">
        <authorList>
            <person name="de Groot N.N."/>
        </authorList>
    </citation>
    <scope>NUCLEOTIDE SEQUENCE [LARGE SCALE GENOMIC DNA]</scope>
    <source>
        <strain evidence="2 3">YAD2003</strain>
    </source>
</reference>
<dbReference type="SUPFAM" id="SSF53474">
    <property type="entry name" value="alpha/beta-Hydrolases"/>
    <property type="match status" value="1"/>
</dbReference>
<dbReference type="PANTHER" id="PTHR11614">
    <property type="entry name" value="PHOSPHOLIPASE-RELATED"/>
    <property type="match status" value="1"/>
</dbReference>
<accession>A0A1H6I566</accession>
<dbReference type="Pfam" id="PF12146">
    <property type="entry name" value="Hydrolase_4"/>
    <property type="match status" value="1"/>
</dbReference>
<dbReference type="InterPro" id="IPR022742">
    <property type="entry name" value="Hydrolase_4"/>
</dbReference>
<dbReference type="AlphaFoldDB" id="A0A1H6I566"/>
<dbReference type="GO" id="GO:0016787">
    <property type="term" value="F:hydrolase activity"/>
    <property type="evidence" value="ECO:0007669"/>
    <property type="project" value="UniProtKB-KW"/>
</dbReference>
<dbReference type="RefSeq" id="WP_074714329.1">
    <property type="nucleotide sequence ID" value="NZ_FNWV01000001.1"/>
</dbReference>